<feature type="signal peptide" evidence="1">
    <location>
        <begin position="1"/>
        <end position="22"/>
    </location>
</feature>
<dbReference type="OMA" id="CYLFRNA"/>
<sequence length="176" mass="19759">MNKIAFTGSVLIAFCALQLVNSLTCYTCYSPQECKNAKLITCNEVAANETTRQLKLYHTYVSNVTSTNFKCLDLRYLWFDDNRKFFIYKYMKTYAKTKLIMPLNADNADNNVTLFGCVYPNVQPCTRSILPDLNTYNVKFCETCGTDMCNPAGKLSSSVYTIAATVVAVMLAKAFA</sequence>
<dbReference type="Proteomes" id="UP000494163">
    <property type="component" value="Chromosome 2L"/>
</dbReference>
<organism evidence="2 3">
    <name type="scientific">Drosophila busckii</name>
    <name type="common">Fruit fly</name>
    <dbReference type="NCBI Taxonomy" id="30019"/>
    <lineage>
        <taxon>Eukaryota</taxon>
        <taxon>Metazoa</taxon>
        <taxon>Ecdysozoa</taxon>
        <taxon>Arthropoda</taxon>
        <taxon>Hexapoda</taxon>
        <taxon>Insecta</taxon>
        <taxon>Pterygota</taxon>
        <taxon>Neoptera</taxon>
        <taxon>Endopterygota</taxon>
        <taxon>Diptera</taxon>
        <taxon>Brachycera</taxon>
        <taxon>Muscomorpha</taxon>
        <taxon>Ephydroidea</taxon>
        <taxon>Drosophilidae</taxon>
        <taxon>Drosophila</taxon>
    </lineage>
</organism>
<keyword evidence="1" id="KW-0732">Signal</keyword>
<evidence type="ECO:0000313" key="2">
    <source>
        <dbReference type="EMBL" id="ALC39029.1"/>
    </source>
</evidence>
<reference evidence="2 3" key="1">
    <citation type="submission" date="2015-08" db="EMBL/GenBank/DDBJ databases">
        <title>Ancestral chromatin configuration constrains chromatin evolution on differentiating sex chromosomes in Drosophila.</title>
        <authorList>
            <person name="Zhou Q."/>
            <person name="Bachtrog D."/>
        </authorList>
    </citation>
    <scope>NUCLEOTIDE SEQUENCE [LARGE SCALE GENOMIC DNA]</scope>
    <source>
        <tissue evidence="2">Whole larvae</tissue>
    </source>
</reference>
<proteinExistence type="predicted"/>
<keyword evidence="3" id="KW-1185">Reference proteome</keyword>
<dbReference type="OrthoDB" id="7854956at2759"/>
<dbReference type="AlphaFoldDB" id="A0A0M3QTK2"/>
<protein>
    <submittedName>
        <fullName evidence="2">Maker456</fullName>
    </submittedName>
</protein>
<gene>
    <name evidence="2" type="ORF">Dbus_chr2Lg1114</name>
</gene>
<accession>A0A0M3QTK2</accession>
<evidence type="ECO:0000313" key="3">
    <source>
        <dbReference type="Proteomes" id="UP000494163"/>
    </source>
</evidence>
<evidence type="ECO:0000256" key="1">
    <source>
        <dbReference type="SAM" id="SignalP"/>
    </source>
</evidence>
<feature type="chain" id="PRO_5005787954" evidence="1">
    <location>
        <begin position="23"/>
        <end position="176"/>
    </location>
</feature>
<dbReference type="EMBL" id="CP012523">
    <property type="protein sequence ID" value="ALC39029.1"/>
    <property type="molecule type" value="Genomic_DNA"/>
</dbReference>
<name>A0A0M3QTK2_DROBS</name>